<comment type="caution">
    <text evidence="2">The sequence shown here is derived from an EMBL/GenBank/DDBJ whole genome shotgun (WGS) entry which is preliminary data.</text>
</comment>
<evidence type="ECO:0000313" key="3">
    <source>
        <dbReference type="Proteomes" id="UP000322873"/>
    </source>
</evidence>
<evidence type="ECO:0000256" key="1">
    <source>
        <dbReference type="SAM" id="MobiDB-lite"/>
    </source>
</evidence>
<dbReference type="EMBL" id="VICG01000011">
    <property type="protein sequence ID" value="KAA8567102.1"/>
    <property type="molecule type" value="Genomic_DNA"/>
</dbReference>
<accession>A0A5M9JH18</accession>
<evidence type="ECO:0000313" key="2">
    <source>
        <dbReference type="EMBL" id="KAA8567102.1"/>
    </source>
</evidence>
<organism evidence="2 3">
    <name type="scientific">Monilinia fructicola</name>
    <name type="common">Brown rot fungus</name>
    <name type="synonym">Ciboria fructicola</name>
    <dbReference type="NCBI Taxonomy" id="38448"/>
    <lineage>
        <taxon>Eukaryota</taxon>
        <taxon>Fungi</taxon>
        <taxon>Dikarya</taxon>
        <taxon>Ascomycota</taxon>
        <taxon>Pezizomycotina</taxon>
        <taxon>Leotiomycetes</taxon>
        <taxon>Helotiales</taxon>
        <taxon>Sclerotiniaceae</taxon>
        <taxon>Monilinia</taxon>
    </lineage>
</organism>
<reference evidence="2 3" key="1">
    <citation type="submission" date="2019-06" db="EMBL/GenBank/DDBJ databases">
        <title>Genome Sequence of the Brown Rot Fungal Pathogen Monilinia fructicola.</title>
        <authorList>
            <person name="De Miccolis Angelini R.M."/>
            <person name="Landi L."/>
            <person name="Abate D."/>
            <person name="Pollastro S."/>
            <person name="Romanazzi G."/>
            <person name="Faretra F."/>
        </authorList>
    </citation>
    <scope>NUCLEOTIDE SEQUENCE [LARGE SCALE GENOMIC DNA]</scope>
    <source>
        <strain evidence="2 3">Mfrc123</strain>
    </source>
</reference>
<gene>
    <name evidence="2" type="ORF">EYC84_010171</name>
</gene>
<feature type="region of interest" description="Disordered" evidence="1">
    <location>
        <begin position="173"/>
        <end position="222"/>
    </location>
</feature>
<protein>
    <submittedName>
        <fullName evidence="2">Uncharacterized protein</fullName>
    </submittedName>
</protein>
<keyword evidence="3" id="KW-1185">Reference proteome</keyword>
<dbReference type="Proteomes" id="UP000322873">
    <property type="component" value="Unassembled WGS sequence"/>
</dbReference>
<feature type="compositionally biased region" description="Basic and acidic residues" evidence="1">
    <location>
        <begin position="182"/>
        <end position="205"/>
    </location>
</feature>
<name>A0A5M9JH18_MONFR</name>
<sequence>MCAGESKIDPRKKKEVLYLVFDSRRCKKKDNVNNNNDFGLPLSTKGRLTIEESKGYLYLYLDLLLFFFSFTWEKNNLTYNTHTPHPHSHSHTYTYKKGKRKLPTYDSSSSCRGWLFGTLQTVTPFGASNQRRCEEEGGGKRGRSIYINKYMRRFVVVYDNHCQRGTYLFYPTSIHQSPQTNEKTEREREREREQNPDLNPHKVDPKTFSSPTFRQDPNKNNR</sequence>
<dbReference type="AlphaFoldDB" id="A0A5M9JH18"/>
<proteinExistence type="predicted"/>